<evidence type="ECO:0000313" key="1">
    <source>
        <dbReference type="EMBL" id="CAF5054642.1"/>
    </source>
</evidence>
<organism evidence="1 2">
    <name type="scientific">Rotaria socialis</name>
    <dbReference type="NCBI Taxonomy" id="392032"/>
    <lineage>
        <taxon>Eukaryota</taxon>
        <taxon>Metazoa</taxon>
        <taxon>Spiralia</taxon>
        <taxon>Gnathifera</taxon>
        <taxon>Rotifera</taxon>
        <taxon>Eurotatoria</taxon>
        <taxon>Bdelloidea</taxon>
        <taxon>Philodinida</taxon>
        <taxon>Philodinidae</taxon>
        <taxon>Rotaria</taxon>
    </lineage>
</organism>
<feature type="non-terminal residue" evidence="1">
    <location>
        <position position="1"/>
    </location>
</feature>
<dbReference type="AlphaFoldDB" id="A0A822CZ42"/>
<protein>
    <submittedName>
        <fullName evidence="1">Uncharacterized protein</fullName>
    </submittedName>
</protein>
<name>A0A822CZ42_9BILA</name>
<sequence length="65" mass="7652">SFPVSIGEVEHLLQHPSNYYIYRVYYADKAESSIITIMNRIKLNLERKYLKLLMTFESKPADGQK</sequence>
<gene>
    <name evidence="1" type="ORF">QYT958_LOCUS42281</name>
</gene>
<reference evidence="1" key="1">
    <citation type="submission" date="2021-02" db="EMBL/GenBank/DDBJ databases">
        <authorList>
            <person name="Nowell W R."/>
        </authorList>
    </citation>
    <scope>NUCLEOTIDE SEQUENCE</scope>
</reference>
<accession>A0A822CZ42</accession>
<comment type="caution">
    <text evidence="1">The sequence shown here is derived from an EMBL/GenBank/DDBJ whole genome shotgun (WGS) entry which is preliminary data.</text>
</comment>
<evidence type="ECO:0000313" key="2">
    <source>
        <dbReference type="Proteomes" id="UP000663848"/>
    </source>
</evidence>
<dbReference type="EMBL" id="CAJOBR010052666">
    <property type="protein sequence ID" value="CAF5054642.1"/>
    <property type="molecule type" value="Genomic_DNA"/>
</dbReference>
<dbReference type="Proteomes" id="UP000663848">
    <property type="component" value="Unassembled WGS sequence"/>
</dbReference>
<proteinExistence type="predicted"/>